<gene>
    <name evidence="3" type="ORF">KXQ929_LOCUS47106</name>
</gene>
<dbReference type="CDD" id="cd05819">
    <property type="entry name" value="NHL"/>
    <property type="match status" value="1"/>
</dbReference>
<evidence type="ECO:0000256" key="2">
    <source>
        <dbReference type="PROSITE-ProRule" id="PRU00504"/>
    </source>
</evidence>
<dbReference type="InterPro" id="IPR050952">
    <property type="entry name" value="TRIM-NHL_E3_ligases"/>
</dbReference>
<protein>
    <recommendedName>
        <fullName evidence="5">NHL repeat containing protein-like protein</fullName>
    </recommendedName>
</protein>
<sequence length="162" mass="17023">MNASTGILVAGGNGQGTKANQFDTPMGLFVDTSASNTLYVADTYNCRIQQWLYGASSGLTVAGKSSGTCGSTLNLLYYPDALIMDTNGTMYIVDNGNSRIVLWLLGATSGRVIAGSGIAGVLPDQLNDPYTVRLDSTGAVIVSDSGNNRIQKFSVVCYIFEV</sequence>
<reference evidence="3" key="1">
    <citation type="submission" date="2021-02" db="EMBL/GenBank/DDBJ databases">
        <authorList>
            <person name="Nowell W R."/>
        </authorList>
    </citation>
    <scope>NUCLEOTIDE SEQUENCE</scope>
</reference>
<name>A0A820K0K4_9BILA</name>
<feature type="repeat" description="NHL" evidence="2">
    <location>
        <begin position="117"/>
        <end position="156"/>
    </location>
</feature>
<evidence type="ECO:0000256" key="1">
    <source>
        <dbReference type="ARBA" id="ARBA00022737"/>
    </source>
</evidence>
<keyword evidence="1" id="KW-0677">Repeat</keyword>
<organism evidence="3 4">
    <name type="scientific">Adineta steineri</name>
    <dbReference type="NCBI Taxonomy" id="433720"/>
    <lineage>
        <taxon>Eukaryota</taxon>
        <taxon>Metazoa</taxon>
        <taxon>Spiralia</taxon>
        <taxon>Gnathifera</taxon>
        <taxon>Rotifera</taxon>
        <taxon>Eurotatoria</taxon>
        <taxon>Bdelloidea</taxon>
        <taxon>Adinetida</taxon>
        <taxon>Adinetidae</taxon>
        <taxon>Adineta</taxon>
    </lineage>
</organism>
<dbReference type="InterPro" id="IPR001258">
    <property type="entry name" value="NHL_repeat"/>
</dbReference>
<dbReference type="Proteomes" id="UP000663868">
    <property type="component" value="Unassembled WGS sequence"/>
</dbReference>
<dbReference type="EMBL" id="CAJOBB010016549">
    <property type="protein sequence ID" value="CAF4329805.1"/>
    <property type="molecule type" value="Genomic_DNA"/>
</dbReference>
<dbReference type="Pfam" id="PF01436">
    <property type="entry name" value="NHL"/>
    <property type="match status" value="1"/>
</dbReference>
<evidence type="ECO:0008006" key="5">
    <source>
        <dbReference type="Google" id="ProtNLM"/>
    </source>
</evidence>
<dbReference type="InterPro" id="IPR011042">
    <property type="entry name" value="6-blade_b-propeller_TolB-like"/>
</dbReference>
<evidence type="ECO:0000313" key="4">
    <source>
        <dbReference type="Proteomes" id="UP000663868"/>
    </source>
</evidence>
<dbReference type="PANTHER" id="PTHR24104">
    <property type="entry name" value="E3 UBIQUITIN-PROTEIN LIGASE NHLRC1-RELATED"/>
    <property type="match status" value="1"/>
</dbReference>
<dbReference type="Gene3D" id="2.120.10.30">
    <property type="entry name" value="TolB, C-terminal domain"/>
    <property type="match status" value="1"/>
</dbReference>
<dbReference type="PROSITE" id="PS51125">
    <property type="entry name" value="NHL"/>
    <property type="match status" value="1"/>
</dbReference>
<accession>A0A820K0K4</accession>
<comment type="caution">
    <text evidence="3">The sequence shown here is derived from an EMBL/GenBank/DDBJ whole genome shotgun (WGS) entry which is preliminary data.</text>
</comment>
<evidence type="ECO:0000313" key="3">
    <source>
        <dbReference type="EMBL" id="CAF4329805.1"/>
    </source>
</evidence>
<dbReference type="AlphaFoldDB" id="A0A820K0K4"/>
<dbReference type="SUPFAM" id="SSF101898">
    <property type="entry name" value="NHL repeat"/>
    <property type="match status" value="1"/>
</dbReference>
<dbReference type="GO" id="GO:0008270">
    <property type="term" value="F:zinc ion binding"/>
    <property type="evidence" value="ECO:0007669"/>
    <property type="project" value="UniProtKB-KW"/>
</dbReference>
<dbReference type="PANTHER" id="PTHR24104:SF25">
    <property type="entry name" value="PROTEIN LIN-41"/>
    <property type="match status" value="1"/>
</dbReference>
<proteinExistence type="predicted"/>